<dbReference type="InterPro" id="IPR001940">
    <property type="entry name" value="Peptidase_S1C"/>
</dbReference>
<keyword evidence="9" id="KW-0574">Periplasm</keyword>
<comment type="similarity">
    <text evidence="3">Belongs to the peptidase S1C family.</text>
</comment>
<dbReference type="EC" id="3.4.21.107" evidence="4"/>
<feature type="active site" description="Charge relay system" evidence="14">
    <location>
        <position position="135"/>
    </location>
</feature>
<evidence type="ECO:0000256" key="11">
    <source>
        <dbReference type="ARBA" id="ARBA00022825"/>
    </source>
</evidence>
<feature type="binding site" evidence="15">
    <location>
        <position position="135"/>
    </location>
    <ligand>
        <name>substrate</name>
    </ligand>
</feature>
<dbReference type="NCBIfam" id="TIGR02037">
    <property type="entry name" value="degP_htrA_DO"/>
    <property type="match status" value="1"/>
</dbReference>
<evidence type="ECO:0000256" key="10">
    <source>
        <dbReference type="ARBA" id="ARBA00022801"/>
    </source>
</evidence>
<dbReference type="AlphaFoldDB" id="A0A6V8MFA8"/>
<dbReference type="Pfam" id="PF13365">
    <property type="entry name" value="Trypsin_2"/>
    <property type="match status" value="1"/>
</dbReference>
<dbReference type="PANTHER" id="PTHR22939:SF130">
    <property type="entry name" value="PERIPLASMIC SERINE ENDOPROTEASE DEGP-LIKE-RELATED"/>
    <property type="match status" value="1"/>
</dbReference>
<feature type="chain" id="PRO_5038864537" description="Probable periplasmic serine endoprotease DegP-like" evidence="16">
    <location>
        <begin position="29"/>
        <end position="463"/>
    </location>
</feature>
<evidence type="ECO:0000256" key="5">
    <source>
        <dbReference type="ARBA" id="ARBA00013958"/>
    </source>
</evidence>
<name>A0A6V8MFA8_9BACT</name>
<dbReference type="SUPFAM" id="SSF50156">
    <property type="entry name" value="PDZ domain-like"/>
    <property type="match status" value="2"/>
</dbReference>
<feature type="binding site" evidence="15">
    <location>
        <position position="105"/>
    </location>
    <ligand>
        <name>substrate</name>
    </ligand>
</feature>
<dbReference type="Proteomes" id="UP000556026">
    <property type="component" value="Unassembled WGS sequence"/>
</dbReference>
<organism evidence="18 19">
    <name type="scientific">Geomonas silvestris</name>
    <dbReference type="NCBI Taxonomy" id="2740184"/>
    <lineage>
        <taxon>Bacteria</taxon>
        <taxon>Pseudomonadati</taxon>
        <taxon>Thermodesulfobacteriota</taxon>
        <taxon>Desulfuromonadia</taxon>
        <taxon>Geobacterales</taxon>
        <taxon>Geobacteraceae</taxon>
        <taxon>Geomonas</taxon>
    </lineage>
</organism>
<dbReference type="PANTHER" id="PTHR22939">
    <property type="entry name" value="SERINE PROTEASE FAMILY S1C HTRA-RELATED"/>
    <property type="match status" value="1"/>
</dbReference>
<dbReference type="EMBL" id="BLXX01000002">
    <property type="protein sequence ID" value="GFO58493.1"/>
    <property type="molecule type" value="Genomic_DNA"/>
</dbReference>
<dbReference type="Pfam" id="PF13180">
    <property type="entry name" value="PDZ_2"/>
    <property type="match status" value="1"/>
</dbReference>
<dbReference type="PROSITE" id="PS50106">
    <property type="entry name" value="PDZ"/>
    <property type="match status" value="2"/>
</dbReference>
<dbReference type="InterPro" id="IPR036034">
    <property type="entry name" value="PDZ_sf"/>
</dbReference>
<dbReference type="InterPro" id="IPR009003">
    <property type="entry name" value="Peptidase_S1_PA"/>
</dbReference>
<dbReference type="Gene3D" id="2.30.42.10">
    <property type="match status" value="2"/>
</dbReference>
<evidence type="ECO:0000256" key="8">
    <source>
        <dbReference type="ARBA" id="ARBA00022737"/>
    </source>
</evidence>
<evidence type="ECO:0000256" key="13">
    <source>
        <dbReference type="ARBA" id="ARBA00032850"/>
    </source>
</evidence>
<feature type="binding site" evidence="15">
    <location>
        <begin position="225"/>
        <end position="229"/>
    </location>
    <ligand>
        <name>substrate</name>
    </ligand>
</feature>
<reference evidence="19" key="1">
    <citation type="submission" date="2020-06" db="EMBL/GenBank/DDBJ databases">
        <title>Draft genomic sequence of Geomonas sp. Red330.</title>
        <authorList>
            <person name="Itoh H."/>
            <person name="Zhenxing X."/>
            <person name="Ushijima N."/>
            <person name="Masuda Y."/>
            <person name="Shiratori Y."/>
            <person name="Senoo K."/>
        </authorList>
    </citation>
    <scope>NUCLEOTIDE SEQUENCE [LARGE SCALE GENOMIC DNA]</scope>
    <source>
        <strain evidence="19">Red330</strain>
    </source>
</reference>
<dbReference type="PRINTS" id="PR00834">
    <property type="entry name" value="PROTEASES2C"/>
</dbReference>
<evidence type="ECO:0000256" key="6">
    <source>
        <dbReference type="ARBA" id="ARBA00022670"/>
    </source>
</evidence>
<evidence type="ECO:0000256" key="15">
    <source>
        <dbReference type="PIRSR" id="PIRSR611782-2"/>
    </source>
</evidence>
<dbReference type="GO" id="GO:0006508">
    <property type="term" value="P:proteolysis"/>
    <property type="evidence" value="ECO:0007669"/>
    <property type="project" value="UniProtKB-KW"/>
</dbReference>
<keyword evidence="11" id="KW-0720">Serine protease</keyword>
<feature type="binding site" evidence="15">
    <location>
        <begin position="207"/>
        <end position="209"/>
    </location>
    <ligand>
        <name>substrate</name>
    </ligand>
</feature>
<protein>
    <recommendedName>
        <fullName evidence="5">Probable periplasmic serine endoprotease DegP-like</fullName>
        <ecNumber evidence="4">3.4.21.107</ecNumber>
    </recommendedName>
    <alternativeName>
        <fullName evidence="13">Protease Do</fullName>
    </alternativeName>
</protein>
<keyword evidence="10" id="KW-0378">Hydrolase</keyword>
<evidence type="ECO:0000256" key="7">
    <source>
        <dbReference type="ARBA" id="ARBA00022729"/>
    </source>
</evidence>
<evidence type="ECO:0000313" key="18">
    <source>
        <dbReference type="EMBL" id="GFO58493.1"/>
    </source>
</evidence>
<evidence type="ECO:0000256" key="2">
    <source>
        <dbReference type="ARBA" id="ARBA00004418"/>
    </source>
</evidence>
<keyword evidence="19" id="KW-1185">Reference proteome</keyword>
<keyword evidence="12" id="KW-0346">Stress response</keyword>
<evidence type="ECO:0000256" key="3">
    <source>
        <dbReference type="ARBA" id="ARBA00010541"/>
    </source>
</evidence>
<dbReference type="InterPro" id="IPR001478">
    <property type="entry name" value="PDZ"/>
</dbReference>
<evidence type="ECO:0000256" key="14">
    <source>
        <dbReference type="PIRSR" id="PIRSR611782-1"/>
    </source>
</evidence>
<comment type="caution">
    <text evidence="18">The sequence shown here is derived from an EMBL/GenBank/DDBJ whole genome shotgun (WGS) entry which is preliminary data.</text>
</comment>
<proteinExistence type="inferred from homology"/>
<feature type="domain" description="PDZ" evidence="17">
    <location>
        <begin position="347"/>
        <end position="441"/>
    </location>
</feature>
<dbReference type="CDD" id="cd10839">
    <property type="entry name" value="cpPDZ1_DegP-like"/>
    <property type="match status" value="1"/>
</dbReference>
<dbReference type="InterPro" id="IPR011782">
    <property type="entry name" value="Pept_S1C_Do"/>
</dbReference>
<accession>A0A6V8MFA8</accession>
<dbReference type="RefSeq" id="WP_183353357.1">
    <property type="nucleotide sequence ID" value="NZ_BLXX01000002.1"/>
</dbReference>
<evidence type="ECO:0000256" key="16">
    <source>
        <dbReference type="SAM" id="SignalP"/>
    </source>
</evidence>
<evidence type="ECO:0000313" key="19">
    <source>
        <dbReference type="Proteomes" id="UP000556026"/>
    </source>
</evidence>
<keyword evidence="8" id="KW-0677">Repeat</keyword>
<feature type="active site" description="Charge relay system" evidence="14">
    <location>
        <position position="209"/>
    </location>
</feature>
<comment type="catalytic activity">
    <reaction evidence="1">
        <text>Acts on substrates that are at least partially unfolded. The cleavage site P1 residue is normally between a pair of hydrophobic residues, such as Val-|-Val.</text>
        <dbReference type="EC" id="3.4.21.107"/>
    </reaction>
</comment>
<dbReference type="Pfam" id="PF00595">
    <property type="entry name" value="PDZ"/>
    <property type="match status" value="1"/>
</dbReference>
<keyword evidence="7 16" id="KW-0732">Signal</keyword>
<gene>
    <name evidence="18" type="primary">degP</name>
    <name evidence="18" type="ORF">GMST_08180</name>
</gene>
<keyword evidence="6" id="KW-0645">Protease</keyword>
<dbReference type="GO" id="GO:0004252">
    <property type="term" value="F:serine-type endopeptidase activity"/>
    <property type="evidence" value="ECO:0007669"/>
    <property type="project" value="InterPro"/>
</dbReference>
<sequence>MQTRVAVLAKSLVLTLLFGALFSGAAQAAAVLPDFALLAKKLKPAVVNISASKNIAPQRRHPGTDPFQEYFEKFFEAPRQHPQKQRNLGSGFIISEDGFIITNNHVVNGADEIKVKLSDGREFKGEVKGRDEKLDIALVRVDAKGSLPVAPLGDSDKTEVGEWVMAIGNPFGLAQTVTAGIVSAQGRVIGSGPYDDYIQTDASINPGNSGGPLFNTRGEVIGINTAILAGGQGIGFAIPINMAKAILPQLKETGKVVRGWLGVSVQPVTQELARSFGLEGERGALVAEVLPNSPAEKSGLKDGDIILEFDGHPIKEMAELPRIVAVTPVGKKVSVLVQRDNRQQTVSVVVEKLKEGDGSDSGEDSATIDGDRLGLKVMELTPEKAQQMRLQVDKGVVVTEVQNEGLADRAGIQEGDLIREINGVRITTLADYHKAVAAIKKGSYLKVRLQRGRASLYVAIGVE</sequence>
<comment type="subcellular location">
    <subcellularLocation>
        <location evidence="2">Periplasm</location>
    </subcellularLocation>
</comment>
<feature type="active site" description="Charge relay system" evidence="14">
    <location>
        <position position="105"/>
    </location>
</feature>
<dbReference type="SUPFAM" id="SSF50494">
    <property type="entry name" value="Trypsin-like serine proteases"/>
    <property type="match status" value="1"/>
</dbReference>
<evidence type="ECO:0000256" key="12">
    <source>
        <dbReference type="ARBA" id="ARBA00023016"/>
    </source>
</evidence>
<evidence type="ECO:0000259" key="17">
    <source>
        <dbReference type="PROSITE" id="PS50106"/>
    </source>
</evidence>
<feature type="signal peptide" evidence="16">
    <location>
        <begin position="1"/>
        <end position="28"/>
    </location>
</feature>
<dbReference type="SMART" id="SM00228">
    <property type="entry name" value="PDZ"/>
    <property type="match status" value="2"/>
</dbReference>
<evidence type="ECO:0000256" key="1">
    <source>
        <dbReference type="ARBA" id="ARBA00001772"/>
    </source>
</evidence>
<evidence type="ECO:0000256" key="9">
    <source>
        <dbReference type="ARBA" id="ARBA00022764"/>
    </source>
</evidence>
<dbReference type="Gene3D" id="2.40.10.120">
    <property type="match status" value="1"/>
</dbReference>
<evidence type="ECO:0000256" key="4">
    <source>
        <dbReference type="ARBA" id="ARBA00013035"/>
    </source>
</evidence>
<feature type="domain" description="PDZ" evidence="17">
    <location>
        <begin position="250"/>
        <end position="341"/>
    </location>
</feature>